<accession>A0AA86TX34</accession>
<feature type="compositionally biased region" description="Low complexity" evidence="1">
    <location>
        <begin position="77"/>
        <end position="93"/>
    </location>
</feature>
<feature type="region of interest" description="Disordered" evidence="1">
    <location>
        <begin position="74"/>
        <end position="122"/>
    </location>
</feature>
<protein>
    <submittedName>
        <fullName evidence="3">Hypothetical_protein</fullName>
    </submittedName>
</protein>
<proteinExistence type="predicted"/>
<evidence type="ECO:0000313" key="4">
    <source>
        <dbReference type="Proteomes" id="UP001642409"/>
    </source>
</evidence>
<sequence>MEISFLSLLGLLLSLQLYLFFCWAGRDACFRTSSMFQTYIYLILTFIIQPVQTKVKWDIQAFVIFCTLKSSGKPLVSQTQETNQTQSSNSSKCKTQEQTQVEISSAAQLRDPSQDSNHLRSP</sequence>
<dbReference type="EMBL" id="CATOUU010000495">
    <property type="protein sequence ID" value="CAI9931631.1"/>
    <property type="molecule type" value="Genomic_DNA"/>
</dbReference>
<comment type="caution">
    <text evidence="2">The sequence shown here is derived from an EMBL/GenBank/DDBJ whole genome shotgun (WGS) entry which is preliminary data.</text>
</comment>
<feature type="compositionally biased region" description="Polar residues" evidence="1">
    <location>
        <begin position="97"/>
        <end position="107"/>
    </location>
</feature>
<organism evidence="2">
    <name type="scientific">Hexamita inflata</name>
    <dbReference type="NCBI Taxonomy" id="28002"/>
    <lineage>
        <taxon>Eukaryota</taxon>
        <taxon>Metamonada</taxon>
        <taxon>Diplomonadida</taxon>
        <taxon>Hexamitidae</taxon>
        <taxon>Hexamitinae</taxon>
        <taxon>Hexamita</taxon>
    </lineage>
</organism>
<name>A0AA86TX34_9EUKA</name>
<reference evidence="3 4" key="2">
    <citation type="submission" date="2024-07" db="EMBL/GenBank/DDBJ databases">
        <authorList>
            <person name="Akdeniz Z."/>
        </authorList>
    </citation>
    <scope>NUCLEOTIDE SEQUENCE [LARGE SCALE GENOMIC DNA]</scope>
</reference>
<evidence type="ECO:0000313" key="2">
    <source>
        <dbReference type="EMBL" id="CAI9931631.1"/>
    </source>
</evidence>
<reference evidence="2" key="1">
    <citation type="submission" date="2023-06" db="EMBL/GenBank/DDBJ databases">
        <authorList>
            <person name="Kurt Z."/>
        </authorList>
    </citation>
    <scope>NUCLEOTIDE SEQUENCE</scope>
</reference>
<evidence type="ECO:0000313" key="3">
    <source>
        <dbReference type="EMBL" id="CAL6039371.1"/>
    </source>
</evidence>
<keyword evidence="4" id="KW-1185">Reference proteome</keyword>
<dbReference type="EMBL" id="CAXDID020000142">
    <property type="protein sequence ID" value="CAL6039371.1"/>
    <property type="molecule type" value="Genomic_DNA"/>
</dbReference>
<dbReference type="AlphaFoldDB" id="A0AA86TX34"/>
<dbReference type="Proteomes" id="UP001642409">
    <property type="component" value="Unassembled WGS sequence"/>
</dbReference>
<evidence type="ECO:0000256" key="1">
    <source>
        <dbReference type="SAM" id="MobiDB-lite"/>
    </source>
</evidence>
<gene>
    <name evidence="2" type="ORF">HINF_LOCUS19276</name>
    <name evidence="3" type="ORF">HINF_LOCUS37823</name>
</gene>